<sequence>MIIKSLAIENFRVFKGKHELNLSPKAKQPIILFGGLNGAGKTSILTAIRLCFLGRLAFERNLTNKEYAQELAKLVHDTGHQTAHSASLNITFEYYKNGEKQINILKRSWNKGEVDNVILFDANEKQLTHDNEQTQSMLLELVPPGIANLVFFDGEKIASLAEDNTGLALKSALQKLLGLDTISRLQEDLKVYLRKAGSTDKKGLEAELENLSALKDEKIKLGNKARNNAELQFNAIVEITKKVQGAEQDLLAGGGAWVVNKEKEKGLIDQKLKEKAVIESQINAELEKYYPLAFAKNTLSELLSNIKEDQNKQHKQIFLAQLQSFLNLNNVSSKFDVEELTRLSCDFAAAKDITLEFELSDRQLAIMEDILVNKVQLADNEIKRLKSELTNISKEISIASKNIARAPEQELVKLAFENLRTIEQEKSSLVKQYKSLLQLAKNEFLEAQKATQKLNKLSNELRLSFGDNESTDRALNSVNLLKDFSKRLTIERLKELEAAFHYSYNRLARKDDIHFSVSIDATSFDVQLINESNQVIDRSVLSAGEKQIFAIAMLDALGKVSGKKLPVVIDTPLGRLDSNHRNKLIENYFPVAAEQMIILSTDTEVDHGYFDSLKSCISHSYAIEFNQDSKSSYIRNGYFWNNKELS</sequence>
<comment type="caution">
    <text evidence="3">The sequence shown here is derived from an EMBL/GenBank/DDBJ whole genome shotgun (WGS) entry which is preliminary data.</text>
</comment>
<feature type="domain" description="Rad50/SbcC-type AAA" evidence="2">
    <location>
        <begin position="5"/>
        <end position="249"/>
    </location>
</feature>
<accession>A0ABU8EUS5</accession>
<dbReference type="Pfam" id="PF13476">
    <property type="entry name" value="AAA_23"/>
    <property type="match status" value="1"/>
</dbReference>
<proteinExistence type="predicted"/>
<evidence type="ECO:0000313" key="3">
    <source>
        <dbReference type="EMBL" id="MEI4549807.1"/>
    </source>
</evidence>
<dbReference type="InterPro" id="IPR017599">
    <property type="entry name" value="DNA_S_DndD"/>
</dbReference>
<dbReference type="EMBL" id="JBAWKS010000001">
    <property type="protein sequence ID" value="MEI4549807.1"/>
    <property type="molecule type" value="Genomic_DNA"/>
</dbReference>
<evidence type="ECO:0000256" key="1">
    <source>
        <dbReference type="SAM" id="Coils"/>
    </source>
</evidence>
<dbReference type="PANTHER" id="PTHR32114">
    <property type="entry name" value="ABC TRANSPORTER ABCH.3"/>
    <property type="match status" value="1"/>
</dbReference>
<keyword evidence="4" id="KW-1185">Reference proteome</keyword>
<dbReference type="InterPro" id="IPR038729">
    <property type="entry name" value="Rad50/SbcC_AAA"/>
</dbReference>
<dbReference type="SUPFAM" id="SSF52540">
    <property type="entry name" value="P-loop containing nucleoside triphosphate hydrolases"/>
    <property type="match status" value="1"/>
</dbReference>
<name>A0ABU8EUS5_9GAMM</name>
<dbReference type="Gene3D" id="3.40.50.300">
    <property type="entry name" value="P-loop containing nucleotide triphosphate hydrolases"/>
    <property type="match status" value="2"/>
</dbReference>
<feature type="coiled-coil region" evidence="1">
    <location>
        <begin position="368"/>
        <end position="460"/>
    </location>
</feature>
<evidence type="ECO:0000259" key="2">
    <source>
        <dbReference type="Pfam" id="PF13476"/>
    </source>
</evidence>
<evidence type="ECO:0000313" key="4">
    <source>
        <dbReference type="Proteomes" id="UP001382455"/>
    </source>
</evidence>
<dbReference type="InterPro" id="IPR027417">
    <property type="entry name" value="P-loop_NTPase"/>
</dbReference>
<dbReference type="Proteomes" id="UP001382455">
    <property type="component" value="Unassembled WGS sequence"/>
</dbReference>
<keyword evidence="1" id="KW-0175">Coiled coil</keyword>
<dbReference type="NCBIfam" id="TIGR03185">
    <property type="entry name" value="DNA_S_dndD"/>
    <property type="match status" value="1"/>
</dbReference>
<dbReference type="PANTHER" id="PTHR32114:SF2">
    <property type="entry name" value="ABC TRANSPORTER ABCH.3"/>
    <property type="match status" value="1"/>
</dbReference>
<gene>
    <name evidence="3" type="primary">dndD</name>
    <name evidence="3" type="ORF">WAE96_08950</name>
</gene>
<organism evidence="3 4">
    <name type="scientific">Pseudoalteromonas spongiae</name>
    <dbReference type="NCBI Taxonomy" id="298657"/>
    <lineage>
        <taxon>Bacteria</taxon>
        <taxon>Pseudomonadati</taxon>
        <taxon>Pseudomonadota</taxon>
        <taxon>Gammaproteobacteria</taxon>
        <taxon>Alteromonadales</taxon>
        <taxon>Pseudoalteromonadaceae</taxon>
        <taxon>Pseudoalteromonas</taxon>
    </lineage>
</organism>
<protein>
    <submittedName>
        <fullName evidence="3">DNA sulfur modification protein DndD</fullName>
    </submittedName>
</protein>
<dbReference type="RefSeq" id="WP_336435228.1">
    <property type="nucleotide sequence ID" value="NZ_JBAWKS010000001.1"/>
</dbReference>
<reference evidence="3 4" key="1">
    <citation type="submission" date="2023-12" db="EMBL/GenBank/DDBJ databases">
        <title>Friends and Foes: Symbiotic and Algicidal bacterial influence on Karenia brevis blooms.</title>
        <authorList>
            <person name="Fei C."/>
            <person name="Mohamed A.R."/>
            <person name="Booker A."/>
            <person name="Arshad M."/>
            <person name="Klass S."/>
            <person name="Ahn S."/>
            <person name="Gilbert P.M."/>
            <person name="Heil C.A."/>
            <person name="Martinez J.M."/>
            <person name="Amin S.A."/>
        </authorList>
    </citation>
    <scope>NUCLEOTIDE SEQUENCE [LARGE SCALE GENOMIC DNA]</scope>
    <source>
        <strain evidence="3 4">CE15</strain>
    </source>
</reference>